<organism evidence="2 3">
    <name type="scientific">Actinocorallia longicatena</name>
    <dbReference type="NCBI Taxonomy" id="111803"/>
    <lineage>
        <taxon>Bacteria</taxon>
        <taxon>Bacillati</taxon>
        <taxon>Actinomycetota</taxon>
        <taxon>Actinomycetes</taxon>
        <taxon>Streptosporangiales</taxon>
        <taxon>Thermomonosporaceae</taxon>
        <taxon>Actinocorallia</taxon>
    </lineage>
</organism>
<sequence>MTELFAGSWAVAALLHVWAHPASAGFTAAPTWTGLVHVLLAFAALAVLLSPGRRDRLVVLCGLQVLSAAMELPRLGNHWLLAALVSAAVVTTRDFAAPARLVLLTAYSFMAFSKLNTGFLDPAVSCGRFFADELGSSYGLPTPGTGAVPYLTAAVECAIPVLLLVRRTRAAGVLLGLAFHGLISLDRTHLFTDFSAVLYALFPLFLAGVPDRRPRTLLAAAGLLVGFGLWTFPGEWARSAGLLWWLVAAVPVAAAAVRHRAPAALGRPHRGLMVLPVLALLNGLTPYLEVKTAFGWNMYANLRTVAGRSNHLLVPATLPLSGAQRHLVEVISSGDPALGEYAATGYLLAVPQLRAYARIRPGSDLTYRLDGAEHHASRLAGDPVLGRPLPWWRERLLPLRAVDPGPGPRCQSGWGAAG</sequence>
<name>A0ABP6QGB0_9ACTN</name>
<protein>
    <submittedName>
        <fullName evidence="2">HTTM domain-containing protein</fullName>
    </submittedName>
</protein>
<keyword evidence="1" id="KW-0812">Transmembrane</keyword>
<reference evidence="3" key="1">
    <citation type="journal article" date="2019" name="Int. J. Syst. Evol. Microbiol.">
        <title>The Global Catalogue of Microorganisms (GCM) 10K type strain sequencing project: providing services to taxonomists for standard genome sequencing and annotation.</title>
        <authorList>
            <consortium name="The Broad Institute Genomics Platform"/>
            <consortium name="The Broad Institute Genome Sequencing Center for Infectious Disease"/>
            <person name="Wu L."/>
            <person name="Ma J."/>
        </authorList>
    </citation>
    <scope>NUCLEOTIDE SEQUENCE [LARGE SCALE GENOMIC DNA]</scope>
    <source>
        <strain evidence="3">JCM 9377</strain>
    </source>
</reference>
<dbReference type="EMBL" id="BAAAUV010000018">
    <property type="protein sequence ID" value="GAA3228566.1"/>
    <property type="molecule type" value="Genomic_DNA"/>
</dbReference>
<evidence type="ECO:0000256" key="1">
    <source>
        <dbReference type="SAM" id="Phobius"/>
    </source>
</evidence>
<evidence type="ECO:0000313" key="3">
    <source>
        <dbReference type="Proteomes" id="UP001501237"/>
    </source>
</evidence>
<comment type="caution">
    <text evidence="2">The sequence shown here is derived from an EMBL/GenBank/DDBJ whole genome shotgun (WGS) entry which is preliminary data.</text>
</comment>
<keyword evidence="1" id="KW-0472">Membrane</keyword>
<keyword evidence="3" id="KW-1185">Reference proteome</keyword>
<keyword evidence="1" id="KW-1133">Transmembrane helix</keyword>
<evidence type="ECO:0000313" key="2">
    <source>
        <dbReference type="EMBL" id="GAA3228566.1"/>
    </source>
</evidence>
<feature type="transmembrane region" description="Helical" evidence="1">
    <location>
        <begin position="239"/>
        <end position="257"/>
    </location>
</feature>
<feature type="transmembrane region" description="Helical" evidence="1">
    <location>
        <begin position="95"/>
        <end position="112"/>
    </location>
</feature>
<feature type="transmembrane region" description="Helical" evidence="1">
    <location>
        <begin position="216"/>
        <end position="233"/>
    </location>
</feature>
<dbReference type="RefSeq" id="WP_344834555.1">
    <property type="nucleotide sequence ID" value="NZ_BAAAUV010000018.1"/>
</dbReference>
<feature type="transmembrane region" description="Helical" evidence="1">
    <location>
        <begin position="269"/>
        <end position="288"/>
    </location>
</feature>
<feature type="transmembrane region" description="Helical" evidence="1">
    <location>
        <begin position="29"/>
        <end position="50"/>
    </location>
</feature>
<dbReference type="Proteomes" id="UP001501237">
    <property type="component" value="Unassembled WGS sequence"/>
</dbReference>
<accession>A0ABP6QGB0</accession>
<feature type="transmembrane region" description="Helical" evidence="1">
    <location>
        <begin position="168"/>
        <end position="185"/>
    </location>
</feature>
<proteinExistence type="predicted"/>
<gene>
    <name evidence="2" type="ORF">GCM10010468_58030</name>
</gene>